<evidence type="ECO:0000313" key="5">
    <source>
        <dbReference type="Proteomes" id="UP000000822"/>
    </source>
</evidence>
<dbReference type="GO" id="GO:0016787">
    <property type="term" value="F:hydrolase activity"/>
    <property type="evidence" value="ECO:0007669"/>
    <property type="project" value="UniProtKB-KW"/>
</dbReference>
<dbReference type="eggNOG" id="COG1051">
    <property type="taxonomic scope" value="Bacteria"/>
</dbReference>
<gene>
    <name evidence="4" type="ordered locus">OB3465</name>
</gene>
<dbReference type="KEGG" id="oih:OB3465"/>
<dbReference type="Pfam" id="PF00293">
    <property type="entry name" value="NUDIX"/>
    <property type="match status" value="1"/>
</dbReference>
<dbReference type="AlphaFoldDB" id="Q8EKW7"/>
<reference evidence="4 5" key="2">
    <citation type="journal article" date="2002" name="Nucleic Acids Res.">
        <title>Genome sequence of Oceanobacillus iheyensis isolated from the Iheya Ridge and its unexpected adaptive capabilities to extreme environments.</title>
        <authorList>
            <person name="Takami H."/>
            <person name="Takaki Y."/>
            <person name="Uchiyama I."/>
        </authorList>
    </citation>
    <scope>NUCLEOTIDE SEQUENCE [LARGE SCALE GENOMIC DNA]</scope>
    <source>
        <strain evidence="5">DSM 14371 / CIP 107618 / JCM 11309 / KCTC 3954 / HTE831</strain>
    </source>
</reference>
<reference evidence="4 5" key="1">
    <citation type="journal article" date="2001" name="FEMS Microbiol. Lett.">
        <title>Oceanobacillus iheyensis gen. nov., sp. nov., a deep-sea extremely halotolerant and alkaliphilic species isolated from a depth of 1050 m on the Iheya Ridge.</title>
        <authorList>
            <person name="Lu J."/>
            <person name="Nogi Y."/>
            <person name="Takami H."/>
        </authorList>
    </citation>
    <scope>NUCLEOTIDE SEQUENCE [LARGE SCALE GENOMIC DNA]</scope>
    <source>
        <strain evidence="5">DSM 14371 / CIP 107618 / JCM 11309 / KCTC 3954 / HTE831</strain>
    </source>
</reference>
<dbReference type="Proteomes" id="UP000000822">
    <property type="component" value="Chromosome"/>
</dbReference>
<evidence type="ECO:0000256" key="2">
    <source>
        <dbReference type="ARBA" id="ARBA00022801"/>
    </source>
</evidence>
<dbReference type="STRING" id="221109.gene:10735717"/>
<name>Q8EKW7_OCEIH</name>
<protein>
    <submittedName>
        <fullName evidence="4">Mutator MutT protein</fullName>
    </submittedName>
</protein>
<dbReference type="Gene3D" id="3.90.79.10">
    <property type="entry name" value="Nucleoside Triphosphate Pyrophosphohydrolase"/>
    <property type="match status" value="1"/>
</dbReference>
<dbReference type="InterPro" id="IPR000086">
    <property type="entry name" value="NUDIX_hydrolase_dom"/>
</dbReference>
<evidence type="ECO:0000259" key="3">
    <source>
        <dbReference type="PROSITE" id="PS51462"/>
    </source>
</evidence>
<dbReference type="PhylomeDB" id="Q8EKW7"/>
<organism evidence="4 5">
    <name type="scientific">Oceanobacillus iheyensis (strain DSM 14371 / CIP 107618 / JCM 11309 / KCTC 3954 / HTE831)</name>
    <dbReference type="NCBI Taxonomy" id="221109"/>
    <lineage>
        <taxon>Bacteria</taxon>
        <taxon>Bacillati</taxon>
        <taxon>Bacillota</taxon>
        <taxon>Bacilli</taxon>
        <taxon>Bacillales</taxon>
        <taxon>Bacillaceae</taxon>
        <taxon>Oceanobacillus</taxon>
    </lineage>
</organism>
<dbReference type="HOGENOM" id="CLU_037162_17_0_9"/>
<dbReference type="PROSITE" id="PS51462">
    <property type="entry name" value="NUDIX"/>
    <property type="match status" value="1"/>
</dbReference>
<dbReference type="EMBL" id="BA000028">
    <property type="protein sequence ID" value="BAC15421.1"/>
    <property type="molecule type" value="Genomic_DNA"/>
</dbReference>
<comment type="cofactor">
    <cofactor evidence="1">
        <name>Mg(2+)</name>
        <dbReference type="ChEBI" id="CHEBI:18420"/>
    </cofactor>
</comment>
<dbReference type="InterPro" id="IPR015797">
    <property type="entry name" value="NUDIX_hydrolase-like_dom_sf"/>
</dbReference>
<feature type="domain" description="Nudix hydrolase" evidence="3">
    <location>
        <begin position="4"/>
        <end position="130"/>
    </location>
</feature>
<dbReference type="SUPFAM" id="SSF55811">
    <property type="entry name" value="Nudix"/>
    <property type="match status" value="1"/>
</dbReference>
<sequence>MNINYHFWNFVVIVDSHNNILLLERNKGDLDGYVPPGGKVEFPETFEESAKREVYEETGLILDQLELVSISGYINEQKREQFVYLDYFSNDFSGEVIKAGTEGRCLWHPVDRLDELLIHPDIKVRIQHILAKDSFEYQIYWNERKNKPSERRLTVNHRQ</sequence>
<dbReference type="PANTHER" id="PTHR43046:SF14">
    <property type="entry name" value="MUTT_NUDIX FAMILY PROTEIN"/>
    <property type="match status" value="1"/>
</dbReference>
<evidence type="ECO:0000313" key="4">
    <source>
        <dbReference type="EMBL" id="BAC15421.1"/>
    </source>
</evidence>
<accession>Q8EKW7</accession>
<dbReference type="CDD" id="cd18875">
    <property type="entry name" value="NUDIX_Hydrolase"/>
    <property type="match status" value="1"/>
</dbReference>
<proteinExistence type="predicted"/>
<keyword evidence="5" id="KW-1185">Reference proteome</keyword>
<dbReference type="PANTHER" id="PTHR43046">
    <property type="entry name" value="GDP-MANNOSE MANNOSYL HYDROLASE"/>
    <property type="match status" value="1"/>
</dbReference>
<keyword evidence="2" id="KW-0378">Hydrolase</keyword>
<evidence type="ECO:0000256" key="1">
    <source>
        <dbReference type="ARBA" id="ARBA00001946"/>
    </source>
</evidence>